<reference evidence="3" key="1">
    <citation type="submission" date="2017-01" db="EMBL/GenBank/DDBJ databases">
        <authorList>
            <person name="Wang Y."/>
            <person name="White M."/>
            <person name="Kvist S."/>
            <person name="Moncalvo J.-M."/>
        </authorList>
    </citation>
    <scope>NUCLEOTIDE SEQUENCE [LARGE SCALE GENOMIC DNA]</scope>
    <source>
        <strain evidence="3">ID-206-W2</strain>
    </source>
</reference>
<organism evidence="2 3">
    <name type="scientific">Smittium culicis</name>
    <dbReference type="NCBI Taxonomy" id="133412"/>
    <lineage>
        <taxon>Eukaryota</taxon>
        <taxon>Fungi</taxon>
        <taxon>Fungi incertae sedis</taxon>
        <taxon>Zoopagomycota</taxon>
        <taxon>Kickxellomycotina</taxon>
        <taxon>Harpellomycetes</taxon>
        <taxon>Harpellales</taxon>
        <taxon>Legeriomycetaceae</taxon>
        <taxon>Smittium</taxon>
    </lineage>
</organism>
<dbReference type="OrthoDB" id="10355452at2759"/>
<evidence type="ECO:0000313" key="2">
    <source>
        <dbReference type="EMBL" id="OMJ26950.1"/>
    </source>
</evidence>
<keyword evidence="3" id="KW-1185">Reference proteome</keyword>
<feature type="compositionally biased region" description="Polar residues" evidence="1">
    <location>
        <begin position="403"/>
        <end position="424"/>
    </location>
</feature>
<comment type="caution">
    <text evidence="2">The sequence shown here is derived from an EMBL/GenBank/DDBJ whole genome shotgun (WGS) entry which is preliminary data.</text>
</comment>
<sequence>MDYTKNTPSNLNKAQYITNWVESVQDQDPEHGIDFPPEIIVPIRLKTTSPLTKTPDFPSPNIPLPYISITTASKLPDNSPTPLDHLLPVFPNNTNKNTPKHKSSPFKLNSHKLLKKYSEADFEKVDSWGFDNDNDIHNDINPPFFKNNNSSNNSINSIISNNSIFENIPDVPSSDNGSILFLSDSENDPPLSLTPKSSEFSTLLSSHSTLVKNEPSIKHKISIKNFTLFKKLSNESLIHKSSDPDSLSTPTIRKPSLSDQFHGLKTLVDNHNPTNYKDYFSTISKYSYKYPALDSIRQNSCNKKPMLIKKLGDNQEPKKIGKMVYDKVLKKWRGNELEDLLFCKELEKAILPQSKSSSASPNILFNSLFERDISTKSNPVNINIPISNPSNDPYLNAKDDVKFSNTNNTNDNITPFDSEGNASPNLYAPDTPTQNIIYGLDVNKIKKRLLEISQREQSHKKKMKFDPNKQEWISDDAPNLPSSSNSPNFAPHLSDDPFSGLSLIDENDKSNDSDFDSIFTPSSQDLQSWDKDSKDYKKFSKSWFP</sequence>
<evidence type="ECO:0000313" key="3">
    <source>
        <dbReference type="Proteomes" id="UP000187429"/>
    </source>
</evidence>
<dbReference type="Proteomes" id="UP000187429">
    <property type="component" value="Unassembled WGS sequence"/>
</dbReference>
<evidence type="ECO:0000256" key="1">
    <source>
        <dbReference type="SAM" id="MobiDB-lite"/>
    </source>
</evidence>
<dbReference type="AlphaFoldDB" id="A0A1R1YJ93"/>
<proteinExistence type="predicted"/>
<name>A0A1R1YJ93_9FUNG</name>
<feature type="region of interest" description="Disordered" evidence="1">
    <location>
        <begin position="456"/>
        <end position="545"/>
    </location>
</feature>
<feature type="compositionally biased region" description="Low complexity" evidence="1">
    <location>
        <begin position="478"/>
        <end position="488"/>
    </location>
</feature>
<gene>
    <name evidence="2" type="ORF">AYI69_g3631</name>
</gene>
<feature type="region of interest" description="Disordered" evidence="1">
    <location>
        <begin position="402"/>
        <end position="431"/>
    </location>
</feature>
<feature type="compositionally biased region" description="Basic and acidic residues" evidence="1">
    <location>
        <begin position="528"/>
        <end position="538"/>
    </location>
</feature>
<accession>A0A1R1YJ93</accession>
<dbReference type="EMBL" id="LSSM01001258">
    <property type="protein sequence ID" value="OMJ26950.1"/>
    <property type="molecule type" value="Genomic_DNA"/>
</dbReference>
<protein>
    <submittedName>
        <fullName evidence="2">Uncharacterized protein</fullName>
    </submittedName>
</protein>